<accession>A0AAD9KBZ2</accession>
<proteinExistence type="predicted"/>
<dbReference type="Proteomes" id="UP001208570">
    <property type="component" value="Unassembled WGS sequence"/>
</dbReference>
<keyword evidence="2" id="KW-1185">Reference proteome</keyword>
<dbReference type="AlphaFoldDB" id="A0AAD9KBZ2"/>
<evidence type="ECO:0000313" key="1">
    <source>
        <dbReference type="EMBL" id="KAK2167865.1"/>
    </source>
</evidence>
<protein>
    <submittedName>
        <fullName evidence="1">Uncharacterized protein</fullName>
    </submittedName>
</protein>
<dbReference type="EMBL" id="JAODUP010000023">
    <property type="protein sequence ID" value="KAK2167865.1"/>
    <property type="molecule type" value="Genomic_DNA"/>
</dbReference>
<reference evidence="1" key="1">
    <citation type="journal article" date="2023" name="Mol. Biol. Evol.">
        <title>Third-Generation Sequencing Reveals the Adaptive Role of the Epigenome in Three Deep-Sea Polychaetes.</title>
        <authorList>
            <person name="Perez M."/>
            <person name="Aroh O."/>
            <person name="Sun Y."/>
            <person name="Lan Y."/>
            <person name="Juniper S.K."/>
            <person name="Young C.R."/>
            <person name="Angers B."/>
            <person name="Qian P.Y."/>
        </authorList>
    </citation>
    <scope>NUCLEOTIDE SEQUENCE</scope>
    <source>
        <strain evidence="1">P08H-3</strain>
    </source>
</reference>
<comment type="caution">
    <text evidence="1">The sequence shown here is derived from an EMBL/GenBank/DDBJ whole genome shotgun (WGS) entry which is preliminary data.</text>
</comment>
<name>A0AAD9KBZ2_9ANNE</name>
<organism evidence="1 2">
    <name type="scientific">Paralvinella palmiformis</name>
    <dbReference type="NCBI Taxonomy" id="53620"/>
    <lineage>
        <taxon>Eukaryota</taxon>
        <taxon>Metazoa</taxon>
        <taxon>Spiralia</taxon>
        <taxon>Lophotrochozoa</taxon>
        <taxon>Annelida</taxon>
        <taxon>Polychaeta</taxon>
        <taxon>Sedentaria</taxon>
        <taxon>Canalipalpata</taxon>
        <taxon>Terebellida</taxon>
        <taxon>Terebelliformia</taxon>
        <taxon>Alvinellidae</taxon>
        <taxon>Paralvinella</taxon>
    </lineage>
</organism>
<sequence>MVAVIIIVVSTNQTTAFVNSRLGMTGVCLMVRDYNDRNTTEEAHWVRAAAFWLKSWQYFSQKDNGKPLEKVYVVCDEMLLREEEIVITDSIRR</sequence>
<gene>
    <name evidence="1" type="ORF">LSH36_23g09018</name>
</gene>
<evidence type="ECO:0000313" key="2">
    <source>
        <dbReference type="Proteomes" id="UP001208570"/>
    </source>
</evidence>